<comment type="pathway">
    <text evidence="7">Quinol/quinone metabolism; 1,4-dihydroxy-2-naphthoate biosynthesis; 1,4-dihydroxy-2-naphthoate from chorismate: step 4/7.</text>
</comment>
<dbReference type="SMART" id="SM00922">
    <property type="entry name" value="MR_MLE"/>
    <property type="match status" value="1"/>
</dbReference>
<dbReference type="SFLD" id="SFLDG00180">
    <property type="entry name" value="muconate_cycloisomerase"/>
    <property type="match status" value="1"/>
</dbReference>
<evidence type="ECO:0000256" key="2">
    <source>
        <dbReference type="ARBA" id="ARBA00022428"/>
    </source>
</evidence>
<comment type="similarity">
    <text evidence="7">Belongs to the mandelate racemase/muconate lactonizing enzyme family. MenC type 2 subfamily.</text>
</comment>
<keyword evidence="4 7" id="KW-0460">Magnesium</keyword>
<dbReference type="CDD" id="cd03317">
    <property type="entry name" value="NAAAR"/>
    <property type="match status" value="1"/>
</dbReference>
<comment type="cofactor">
    <cofactor evidence="1 7">
        <name>a divalent metal cation</name>
        <dbReference type="ChEBI" id="CHEBI:60240"/>
    </cofactor>
</comment>
<feature type="binding site" evidence="7">
    <location>
        <position position="238"/>
    </location>
    <ligand>
        <name>Mg(2+)</name>
        <dbReference type="ChEBI" id="CHEBI:18420"/>
    </ligand>
</feature>
<evidence type="ECO:0000313" key="10">
    <source>
        <dbReference type="Proteomes" id="UP000434639"/>
    </source>
</evidence>
<keyword evidence="2 7" id="KW-0474">Menaquinone biosynthesis</keyword>
<dbReference type="GO" id="GO:0043748">
    <property type="term" value="F:O-succinylbenzoate synthase activity"/>
    <property type="evidence" value="ECO:0007669"/>
    <property type="project" value="UniProtKB-EC"/>
</dbReference>
<comment type="pathway">
    <text evidence="7">Quinol/quinone metabolism; menaquinone biosynthesis.</text>
</comment>
<dbReference type="InterPro" id="IPR010197">
    <property type="entry name" value="OSBS/NAAAR"/>
</dbReference>
<dbReference type="InterPro" id="IPR029065">
    <property type="entry name" value="Enolase_C-like"/>
</dbReference>
<dbReference type="InterPro" id="IPR036849">
    <property type="entry name" value="Enolase-like_C_sf"/>
</dbReference>
<comment type="function">
    <text evidence="7">Converts 2-succinyl-6-hydroxy-2,4-cyclohexadiene-1-carboxylate (SHCHC) to 2-succinylbenzoate (OSB).</text>
</comment>
<dbReference type="HAMAP" id="MF_01933">
    <property type="entry name" value="MenC_2"/>
    <property type="match status" value="1"/>
</dbReference>
<organism evidence="9 10">
    <name type="scientific">Metabacillus mangrovi</name>
    <dbReference type="NCBI Taxonomy" id="1491830"/>
    <lineage>
        <taxon>Bacteria</taxon>
        <taxon>Bacillati</taxon>
        <taxon>Bacillota</taxon>
        <taxon>Bacilli</taxon>
        <taxon>Bacillales</taxon>
        <taxon>Bacillaceae</taxon>
        <taxon>Metabacillus</taxon>
    </lineage>
</organism>
<sequence length="368" mass="40777">MRLKKITLHLTEMELVQPFESSLERVETRESVIVEAENSDGTVGWGEGVAFSSPWYTEETVKTSLHMLQDFLIPICLHREYRHPEEVHASFSGIKRNRMAKAAIEMAVWDVYAKQLNRPLSSVLGGTREAVEAGMVIGLDTIPSMLKSIDHALAAGYKRLKVKIKPGYDFDLIHEIRKQYPYIPLMADANSAYTLEDADKLKSLDDFGLMMIEQPLASDDIIDHAVLQKMVNTPICLDESIESAEDARKALDLGSCKIINIKPGRVGGLAETIKIHDLCLKRNIPVWCGGMLETGISRAHNLAAASLPNFTIPGDLSASSRYWKEDLISPEVTVQNGLVAVPSGAGIGFEVDRKKLGKYTKQTFHASN</sequence>
<dbReference type="SFLD" id="SFLDS00001">
    <property type="entry name" value="Enolase"/>
    <property type="match status" value="1"/>
</dbReference>
<dbReference type="EC" id="4.2.1.113" evidence="6 7"/>
<keyword evidence="10" id="KW-1185">Reference proteome</keyword>
<evidence type="ECO:0000256" key="7">
    <source>
        <dbReference type="HAMAP-Rule" id="MF_01933"/>
    </source>
</evidence>
<dbReference type="InterPro" id="IPR013342">
    <property type="entry name" value="Mandelate_racemase_C"/>
</dbReference>
<keyword evidence="5 7" id="KW-0456">Lyase</keyword>
<name>A0A7X2S676_9BACI</name>
<gene>
    <name evidence="7 9" type="primary">menC</name>
    <name evidence="9" type="ORF">GKZ89_13480</name>
</gene>
<dbReference type="PANTHER" id="PTHR48073">
    <property type="entry name" value="O-SUCCINYLBENZOATE SYNTHASE-RELATED"/>
    <property type="match status" value="1"/>
</dbReference>
<evidence type="ECO:0000256" key="6">
    <source>
        <dbReference type="ARBA" id="ARBA00029491"/>
    </source>
</evidence>
<accession>A0A7X2S676</accession>
<dbReference type="UniPathway" id="UPA01057">
    <property type="reaction ID" value="UER00165"/>
</dbReference>
<dbReference type="EMBL" id="WMIB01000014">
    <property type="protein sequence ID" value="MTH54409.1"/>
    <property type="molecule type" value="Genomic_DNA"/>
</dbReference>
<keyword evidence="3 7" id="KW-0479">Metal-binding</keyword>
<dbReference type="SFLD" id="SFLDF00009">
    <property type="entry name" value="o-succinylbenzoate_synthase"/>
    <property type="match status" value="1"/>
</dbReference>
<dbReference type="GO" id="GO:0000287">
    <property type="term" value="F:magnesium ion binding"/>
    <property type="evidence" value="ECO:0007669"/>
    <property type="project" value="UniProtKB-UniRule"/>
</dbReference>
<dbReference type="Pfam" id="PF13378">
    <property type="entry name" value="MR_MLE_C"/>
    <property type="match status" value="1"/>
</dbReference>
<comment type="catalytic activity">
    <reaction evidence="7">
        <text>(1R,6R)-6-hydroxy-2-succinyl-cyclohexa-2,4-diene-1-carboxylate = 2-succinylbenzoate + H2O</text>
        <dbReference type="Rhea" id="RHEA:10196"/>
        <dbReference type="ChEBI" id="CHEBI:15377"/>
        <dbReference type="ChEBI" id="CHEBI:18325"/>
        <dbReference type="ChEBI" id="CHEBI:58689"/>
        <dbReference type="EC" id="4.2.1.113"/>
    </reaction>
</comment>
<dbReference type="NCBIfam" id="TIGR01928">
    <property type="entry name" value="menC_lowGC_arch"/>
    <property type="match status" value="1"/>
</dbReference>
<dbReference type="PANTHER" id="PTHR48073:SF5">
    <property type="entry name" value="O-SUCCINYLBENZOATE SYNTHASE"/>
    <property type="match status" value="1"/>
</dbReference>
<evidence type="ECO:0000313" key="9">
    <source>
        <dbReference type="EMBL" id="MTH54409.1"/>
    </source>
</evidence>
<proteinExistence type="inferred from homology"/>
<dbReference type="InterPro" id="IPR047585">
    <property type="entry name" value="MenC"/>
</dbReference>
<dbReference type="Proteomes" id="UP000434639">
    <property type="component" value="Unassembled WGS sequence"/>
</dbReference>
<dbReference type="Gene3D" id="3.20.20.120">
    <property type="entry name" value="Enolase-like C-terminal domain"/>
    <property type="match status" value="1"/>
</dbReference>
<protein>
    <recommendedName>
        <fullName evidence="6 7">o-succinylbenzoate synthase</fullName>
        <shortName evidence="7">OSB synthase</shortName>
        <shortName evidence="7">OSBS</shortName>
        <ecNumber evidence="6 7">4.2.1.113</ecNumber>
    </recommendedName>
    <alternativeName>
        <fullName evidence="7">4-(2'-carboxyphenyl)-4-oxybutyric acid synthase</fullName>
    </alternativeName>
    <alternativeName>
        <fullName evidence="7">o-succinylbenzoic acid synthase</fullName>
    </alternativeName>
</protein>
<dbReference type="Gene3D" id="3.30.390.10">
    <property type="entry name" value="Enolase-like, N-terminal domain"/>
    <property type="match status" value="1"/>
</dbReference>
<feature type="binding site" evidence="7">
    <location>
        <position position="188"/>
    </location>
    <ligand>
        <name>Mg(2+)</name>
        <dbReference type="ChEBI" id="CHEBI:18420"/>
    </ligand>
</feature>
<feature type="active site" description="Proton donor" evidence="7">
    <location>
        <position position="163"/>
    </location>
</feature>
<dbReference type="SUPFAM" id="SSF51604">
    <property type="entry name" value="Enolase C-terminal domain-like"/>
    <property type="match status" value="1"/>
</dbReference>
<dbReference type="SUPFAM" id="SSF54826">
    <property type="entry name" value="Enolase N-terminal domain-like"/>
    <property type="match status" value="1"/>
</dbReference>
<comment type="caution">
    <text evidence="9">The sequence shown here is derived from an EMBL/GenBank/DDBJ whole genome shotgun (WGS) entry which is preliminary data.</text>
</comment>
<dbReference type="GO" id="GO:0016854">
    <property type="term" value="F:racemase and epimerase activity"/>
    <property type="evidence" value="ECO:0007669"/>
    <property type="project" value="UniProtKB-ARBA"/>
</dbReference>
<dbReference type="Pfam" id="PF02746">
    <property type="entry name" value="MR_MLE_N"/>
    <property type="match status" value="1"/>
</dbReference>
<evidence type="ECO:0000256" key="5">
    <source>
        <dbReference type="ARBA" id="ARBA00023239"/>
    </source>
</evidence>
<evidence type="ECO:0000259" key="8">
    <source>
        <dbReference type="SMART" id="SM00922"/>
    </source>
</evidence>
<feature type="binding site" evidence="7">
    <location>
        <position position="213"/>
    </location>
    <ligand>
        <name>Mg(2+)</name>
        <dbReference type="ChEBI" id="CHEBI:18420"/>
    </ligand>
</feature>
<feature type="domain" description="Mandelate racemase/muconate lactonizing enzyme C-terminal" evidence="8">
    <location>
        <begin position="142"/>
        <end position="234"/>
    </location>
</feature>
<dbReference type="GO" id="GO:0009234">
    <property type="term" value="P:menaquinone biosynthetic process"/>
    <property type="evidence" value="ECO:0007669"/>
    <property type="project" value="UniProtKB-UniRule"/>
</dbReference>
<dbReference type="AlphaFoldDB" id="A0A7X2S676"/>
<feature type="active site" description="Proton acceptor" evidence="7">
    <location>
        <position position="262"/>
    </location>
</feature>
<evidence type="ECO:0000256" key="3">
    <source>
        <dbReference type="ARBA" id="ARBA00022723"/>
    </source>
</evidence>
<evidence type="ECO:0000256" key="1">
    <source>
        <dbReference type="ARBA" id="ARBA00001968"/>
    </source>
</evidence>
<evidence type="ECO:0000256" key="4">
    <source>
        <dbReference type="ARBA" id="ARBA00022842"/>
    </source>
</evidence>
<dbReference type="InterPro" id="IPR013341">
    <property type="entry name" value="Mandelate_racemase_N_dom"/>
</dbReference>
<reference evidence="9 10" key="1">
    <citation type="journal article" date="2017" name="Int. J. Syst. Evol. Microbiol.">
        <title>Bacillus mangrovi sp. nov., isolated from a sediment sample from a mangrove forest.</title>
        <authorList>
            <person name="Gupta V."/>
            <person name="Singh P.K."/>
            <person name="Korpole S."/>
            <person name="Tanuku N.R.S."/>
            <person name="Pinnaka A.K."/>
        </authorList>
    </citation>
    <scope>NUCLEOTIDE SEQUENCE [LARGE SCALE GENOMIC DNA]</scope>
    <source>
        <strain evidence="9 10">KCTC 33872</strain>
    </source>
</reference>
<dbReference type="InterPro" id="IPR029017">
    <property type="entry name" value="Enolase-like_N"/>
</dbReference>
<dbReference type="RefSeq" id="WP_162356878.1">
    <property type="nucleotide sequence ID" value="NZ_WMIB01000014.1"/>
</dbReference>
<dbReference type="UniPathway" id="UPA00079"/>